<dbReference type="PROSITE" id="PS00107">
    <property type="entry name" value="PROTEIN_KINASE_ATP"/>
    <property type="match status" value="1"/>
</dbReference>
<dbReference type="Pfam" id="PF01833">
    <property type="entry name" value="TIG"/>
    <property type="match status" value="3"/>
</dbReference>
<evidence type="ECO:0000256" key="11">
    <source>
        <dbReference type="ARBA" id="ARBA00022840"/>
    </source>
</evidence>
<evidence type="ECO:0000256" key="17">
    <source>
        <dbReference type="ARBA" id="ARBA00023170"/>
    </source>
</evidence>
<evidence type="ECO:0000256" key="4">
    <source>
        <dbReference type="ARBA" id="ARBA00022553"/>
    </source>
</evidence>
<evidence type="ECO:0000256" key="9">
    <source>
        <dbReference type="ARBA" id="ARBA00022741"/>
    </source>
</evidence>
<keyword evidence="9 21" id="KW-0547">Nucleotide-binding</keyword>
<dbReference type="Ensembl" id="ENSCATT00000017674.1">
    <property type="protein sequence ID" value="ENSCATP00000004400.1"/>
    <property type="gene ID" value="ENSCATG00000015036.1"/>
</dbReference>
<keyword evidence="27" id="KW-1185">Reference proteome</keyword>
<dbReference type="CDD" id="cd00102">
    <property type="entry name" value="IPT"/>
    <property type="match status" value="1"/>
</dbReference>
<accession>A0A2K5KUN3</accession>
<keyword evidence="15" id="KW-0829">Tyrosine-protein kinase</keyword>
<feature type="signal peptide" evidence="23">
    <location>
        <begin position="1"/>
        <end position="24"/>
    </location>
</feature>
<dbReference type="FunFam" id="2.130.10.10:FF:000194">
    <property type="entry name" value="Macrophage-stimulating 1 receptor a"/>
    <property type="match status" value="1"/>
</dbReference>
<evidence type="ECO:0000256" key="21">
    <source>
        <dbReference type="PROSITE-ProRule" id="PRU10141"/>
    </source>
</evidence>
<feature type="domain" description="Protein kinase" evidence="24">
    <location>
        <begin position="975"/>
        <end position="1261"/>
    </location>
</feature>
<dbReference type="SMART" id="SM00429">
    <property type="entry name" value="IPT"/>
    <property type="match status" value="3"/>
</dbReference>
<keyword evidence="7 23" id="KW-0732">Signal</keyword>
<organism evidence="26 27">
    <name type="scientific">Cercocebus atys</name>
    <name type="common">Sooty mangabey</name>
    <name type="synonym">Cercocebus torquatus atys</name>
    <dbReference type="NCBI Taxonomy" id="9531"/>
    <lineage>
        <taxon>Eukaryota</taxon>
        <taxon>Metazoa</taxon>
        <taxon>Chordata</taxon>
        <taxon>Craniata</taxon>
        <taxon>Vertebrata</taxon>
        <taxon>Euteleostomi</taxon>
        <taxon>Mammalia</taxon>
        <taxon>Eutheria</taxon>
        <taxon>Euarchontoglires</taxon>
        <taxon>Primates</taxon>
        <taxon>Haplorrhini</taxon>
        <taxon>Catarrhini</taxon>
        <taxon>Cercopithecidae</taxon>
        <taxon>Cercopithecinae</taxon>
        <taxon>Cercocebus</taxon>
    </lineage>
</organism>
<dbReference type="Pfam" id="PF01437">
    <property type="entry name" value="PSI"/>
    <property type="match status" value="1"/>
</dbReference>
<dbReference type="Gene3D" id="2.60.40.10">
    <property type="entry name" value="Immunoglobulins"/>
    <property type="match status" value="2"/>
</dbReference>
<dbReference type="InterPro" id="IPR015943">
    <property type="entry name" value="WD40/YVTN_repeat-like_dom_sf"/>
</dbReference>
<dbReference type="InterPro" id="IPR016201">
    <property type="entry name" value="PSI"/>
</dbReference>
<reference evidence="26" key="2">
    <citation type="submission" date="2025-09" db="UniProtKB">
        <authorList>
            <consortium name="Ensembl"/>
        </authorList>
    </citation>
    <scope>IDENTIFICATION</scope>
</reference>
<keyword evidence="8" id="KW-0677">Repeat</keyword>
<evidence type="ECO:0000259" key="24">
    <source>
        <dbReference type="PROSITE" id="PS50011"/>
    </source>
</evidence>
<dbReference type="GO" id="GO:0016477">
    <property type="term" value="P:cell migration"/>
    <property type="evidence" value="ECO:0007669"/>
    <property type="project" value="TreeGrafter"/>
</dbReference>
<dbReference type="FunFam" id="2.60.40.10:FF:000679">
    <property type="entry name" value="Macrophage stimulating 1 receptor"/>
    <property type="match status" value="1"/>
</dbReference>
<dbReference type="InterPro" id="IPR011009">
    <property type="entry name" value="Kinase-like_dom_sf"/>
</dbReference>
<dbReference type="GO" id="GO:0004714">
    <property type="term" value="F:transmembrane receptor protein tyrosine kinase activity"/>
    <property type="evidence" value="ECO:0007669"/>
    <property type="project" value="UniProtKB-EC"/>
</dbReference>
<keyword evidence="11 21" id="KW-0067">ATP-binding</keyword>
<gene>
    <name evidence="26" type="primary">MST1R</name>
</gene>
<evidence type="ECO:0000256" key="23">
    <source>
        <dbReference type="SAM" id="SignalP"/>
    </source>
</evidence>
<dbReference type="SUPFAM" id="SSF56112">
    <property type="entry name" value="Protein kinase-like (PK-like)"/>
    <property type="match status" value="1"/>
</dbReference>
<evidence type="ECO:0000256" key="20">
    <source>
        <dbReference type="PROSITE-ProRule" id="PRU00352"/>
    </source>
</evidence>
<name>A0A2K5KUN3_CERAT</name>
<dbReference type="FunFam" id="3.30.200.20:FF:000251">
    <property type="entry name" value="Macrophage stimulating 1 receptor"/>
    <property type="match status" value="1"/>
</dbReference>
<dbReference type="InterPro" id="IPR002909">
    <property type="entry name" value="IPT_dom"/>
</dbReference>
<dbReference type="Pfam" id="PF07714">
    <property type="entry name" value="PK_Tyr_Ser-Thr"/>
    <property type="match status" value="2"/>
</dbReference>
<dbReference type="InterPro" id="IPR017441">
    <property type="entry name" value="Protein_kinase_ATP_BS"/>
</dbReference>
<dbReference type="GO" id="GO:0007399">
    <property type="term" value="P:nervous system development"/>
    <property type="evidence" value="ECO:0007669"/>
    <property type="project" value="TreeGrafter"/>
</dbReference>
<sequence length="1316" mass="143268">MELLPPLPQSFLLLLLLPAKPAAAKEWQCPRTPYAASRDFNVKYMVPSFSAGGLVQAMVTYQGDKNESAVFVAIRNRLHVLGPDLKSVQSLATGPAGDPGCQTCAACGPGPHGPSGDTDTKVLVLEPALPALVSCGSSLRGRCFLHDLDPQGTAVHLAAPACLFSAHHNRPDDCPDCVASPLGTRVTVVEQGQASYFYVASSLDAAVAASFSPRSVSIRRLKADASGFAPGFVALSVLPKHLVSYSIEYVHSFHTGAFVYFLTVQPASVTDAPGALHTRLARLSATEPELGDYRELVLDCRFAPKRRRRGAPKGGQPYPVLRVAHSAPVGAQLATELSIAEGQEVLFGVFVAGKDSGPGVGPNSVVCAFPIDLLDTLIDEGVERCCESPVYPGLRRGLDFFQSPSFCPNPVFQVPIQGPGCRHFLTCGRCLRAQRFMGCGWCGNMCGRQKECPGSWQQDHCPPKLTEFHPHSGPLRGSTRLTLCGSNFYLHPSGLVPEGTHQITVGQSPCRPLPKDSSKLRPVPRKDFVEEFECELEPLGTQAVGPTNVSLTVTNMPPGKHFRVDGTSMLRGFFFMEPVLISVQPLFGPRAGGTCLTLEGQSLSVGTSRAVLVNGTECLLARVSEGQLLCATPPGAMVASVPLSLQVGGAQVPGSWTFHYREDPVVLSISPNCGYSNSHITICGQHLTSAWHLVLSFHDGLRAVESRCERQLPEQQLCRLPEYVVRDPQGWVAGNLSAWGDGAAGFTLPGFRFLTPPHPPSANLIPLKPEEHAIKFEYIGLAAVTNCVGVNVTVGGESCQHEFRGDMLVCPLPPSLQLGKDGAPLQVCVDGECRILGRVVWPGPDGVPQSTLLGILLPLLLLVAALATALVFSYWWQRKQLVLPPNLDDLASLDQTAGATPLPILYSGSDYRSGLARPATDGLDSTCVHGASFSNSEDESCVPLLRKESIQLRDLDSVLLAEVKDVLIPHERVVTHSDRVIGKGHFGVVYHGEYIDQAQNRIQCAIKSLSRITEMQQVEAFLREGLLMRGLNHPNVLALIGIMLPPEGLPHVLLPYMCHGDLLQFIRSPQRNPTVKDLISFGLQVAHGMEYLAEQKFVHRDLAARNCMLDESFTVKVADFGLARDILDKEYYSVRQHRHARLPVKWMALESLQTYRFTTKSDVVRPHLPYKHWASSIHPLTSPFPQWSFGVLLWELLTRGAPPYPHIDPFDLTHFLVQGRRLPQPEYCPNSLYQVMQQCWEADPAARPTFGVLVGEVEQIVSALLGDHYVQLPATYMNLGPSTSHEMNVHPEQQQSSPMPGSAHRPRPLSEPPRPT</sequence>
<comment type="catalytic activity">
    <reaction evidence="19">
        <text>L-tyrosyl-[protein] + ATP = O-phospho-L-tyrosyl-[protein] + ADP + H(+)</text>
        <dbReference type="Rhea" id="RHEA:10596"/>
        <dbReference type="Rhea" id="RHEA-COMP:10136"/>
        <dbReference type="Rhea" id="RHEA-COMP:20101"/>
        <dbReference type="ChEBI" id="CHEBI:15378"/>
        <dbReference type="ChEBI" id="CHEBI:30616"/>
        <dbReference type="ChEBI" id="CHEBI:46858"/>
        <dbReference type="ChEBI" id="CHEBI:61978"/>
        <dbReference type="ChEBI" id="CHEBI:456216"/>
        <dbReference type="EC" id="2.7.10.1"/>
    </reaction>
</comment>
<proteinExistence type="inferred from homology"/>
<dbReference type="InterPro" id="IPR000719">
    <property type="entry name" value="Prot_kinase_dom"/>
</dbReference>
<dbReference type="PROSITE" id="PS51004">
    <property type="entry name" value="SEMA"/>
    <property type="match status" value="1"/>
</dbReference>
<dbReference type="GeneTree" id="ENSGT00940000157842"/>
<dbReference type="InterPro" id="IPR001245">
    <property type="entry name" value="Ser-Thr/Tyr_kinase_cat_dom"/>
</dbReference>
<evidence type="ECO:0000256" key="1">
    <source>
        <dbReference type="ARBA" id="ARBA00004479"/>
    </source>
</evidence>
<keyword evidence="16" id="KW-1015">Disulfide bond</keyword>
<keyword evidence="17" id="KW-0675">Receptor</keyword>
<dbReference type="CDD" id="cd01179">
    <property type="entry name" value="IPT_plexin_repeat2"/>
    <property type="match status" value="1"/>
</dbReference>
<evidence type="ECO:0000256" key="14">
    <source>
        <dbReference type="ARBA" id="ARBA00023136"/>
    </source>
</evidence>
<keyword evidence="13" id="KW-1133">Transmembrane helix</keyword>
<feature type="binding site" evidence="21">
    <location>
        <position position="1007"/>
    </location>
    <ligand>
        <name>ATP</name>
        <dbReference type="ChEBI" id="CHEBI:30616"/>
    </ligand>
</feature>
<dbReference type="InterPro" id="IPR001627">
    <property type="entry name" value="Semap_dom"/>
</dbReference>
<dbReference type="GO" id="GO:0005886">
    <property type="term" value="C:plasma membrane"/>
    <property type="evidence" value="ECO:0007669"/>
    <property type="project" value="TreeGrafter"/>
</dbReference>
<evidence type="ECO:0000256" key="5">
    <source>
        <dbReference type="ARBA" id="ARBA00022679"/>
    </source>
</evidence>
<dbReference type="FunFam" id="2.60.40.10:FF:000213">
    <property type="entry name" value="Hepatocyte growth factor receptor"/>
    <property type="match status" value="1"/>
</dbReference>
<evidence type="ECO:0000256" key="6">
    <source>
        <dbReference type="ARBA" id="ARBA00022692"/>
    </source>
</evidence>
<evidence type="ECO:0000256" key="8">
    <source>
        <dbReference type="ARBA" id="ARBA00022737"/>
    </source>
</evidence>
<evidence type="ECO:0000256" key="16">
    <source>
        <dbReference type="ARBA" id="ARBA00023157"/>
    </source>
</evidence>
<dbReference type="CDD" id="cd05058">
    <property type="entry name" value="PTKc_Met_Ron"/>
    <property type="match status" value="1"/>
</dbReference>
<dbReference type="GO" id="GO:0007169">
    <property type="term" value="P:cell surface receptor protein tyrosine kinase signaling pathway"/>
    <property type="evidence" value="ECO:0007669"/>
    <property type="project" value="TreeGrafter"/>
</dbReference>
<dbReference type="FunFam" id="3.30.1680.10:FF:000006">
    <property type="entry name" value="Macrophage-stimulating 1 receptor b"/>
    <property type="match status" value="1"/>
</dbReference>
<evidence type="ECO:0000256" key="19">
    <source>
        <dbReference type="ARBA" id="ARBA00051243"/>
    </source>
</evidence>
<dbReference type="Bgee" id="ENSCATG00000015036">
    <property type="expression patterns" value="Expressed in colon and 4 other cell types or tissues"/>
</dbReference>
<dbReference type="PANTHER" id="PTHR24416">
    <property type="entry name" value="TYROSINE-PROTEIN KINASE RECEPTOR"/>
    <property type="match status" value="1"/>
</dbReference>
<evidence type="ECO:0000256" key="7">
    <source>
        <dbReference type="ARBA" id="ARBA00022729"/>
    </source>
</evidence>
<keyword evidence="6" id="KW-0812">Transmembrane</keyword>
<dbReference type="Gene3D" id="3.30.200.20">
    <property type="entry name" value="Phosphorylase Kinase, domain 1"/>
    <property type="match status" value="1"/>
</dbReference>
<dbReference type="PROSITE" id="PS00109">
    <property type="entry name" value="PROTEIN_KINASE_TYR"/>
    <property type="match status" value="1"/>
</dbReference>
<dbReference type="InterPro" id="IPR036352">
    <property type="entry name" value="Semap_dom_sf"/>
</dbReference>
<dbReference type="Gene3D" id="2.130.10.10">
    <property type="entry name" value="YVTN repeat-like/Quinoprotein amine dehydrogenase"/>
    <property type="match status" value="1"/>
</dbReference>
<evidence type="ECO:0000256" key="18">
    <source>
        <dbReference type="ARBA" id="ARBA00023180"/>
    </source>
</evidence>
<keyword evidence="18" id="KW-0325">Glycoprotein</keyword>
<protein>
    <recommendedName>
        <fullName evidence="3">receptor protein-tyrosine kinase</fullName>
        <ecNumber evidence="3">2.7.10.1</ecNumber>
    </recommendedName>
</protein>
<evidence type="ECO:0000256" key="12">
    <source>
        <dbReference type="ARBA" id="ARBA00022843"/>
    </source>
</evidence>
<dbReference type="SUPFAM" id="SSF101912">
    <property type="entry name" value="Sema domain"/>
    <property type="match status" value="1"/>
</dbReference>
<evidence type="ECO:0000259" key="25">
    <source>
        <dbReference type="PROSITE" id="PS51004"/>
    </source>
</evidence>
<reference evidence="26" key="1">
    <citation type="submission" date="2025-08" db="UniProtKB">
        <authorList>
            <consortium name="Ensembl"/>
        </authorList>
    </citation>
    <scope>IDENTIFICATION</scope>
</reference>
<feature type="domain" description="Sema" evidence="25">
    <location>
        <begin position="31"/>
        <end position="379"/>
    </location>
</feature>
<dbReference type="InterPro" id="IPR002165">
    <property type="entry name" value="Plexin_repeat"/>
</dbReference>
<dbReference type="Pfam" id="PF01403">
    <property type="entry name" value="Sema"/>
    <property type="match status" value="1"/>
</dbReference>
<dbReference type="SUPFAM" id="SSF81296">
    <property type="entry name" value="E set domains"/>
    <property type="match status" value="3"/>
</dbReference>
<feature type="compositionally biased region" description="Polar residues" evidence="22">
    <location>
        <begin position="1281"/>
        <end position="1299"/>
    </location>
</feature>
<feature type="chain" id="PRO_5014338347" description="receptor protein-tyrosine kinase" evidence="23">
    <location>
        <begin position="25"/>
        <end position="1316"/>
    </location>
</feature>
<evidence type="ECO:0000256" key="2">
    <source>
        <dbReference type="ARBA" id="ARBA00010297"/>
    </source>
</evidence>
<evidence type="ECO:0000256" key="13">
    <source>
        <dbReference type="ARBA" id="ARBA00022989"/>
    </source>
</evidence>
<dbReference type="EC" id="2.7.10.1" evidence="3"/>
<keyword evidence="4" id="KW-0597">Phosphoprotein</keyword>
<evidence type="ECO:0000256" key="3">
    <source>
        <dbReference type="ARBA" id="ARBA00011902"/>
    </source>
</evidence>
<dbReference type="InterPro" id="IPR020635">
    <property type="entry name" value="Tyr_kinase_cat_dom"/>
</dbReference>
<dbReference type="GO" id="GO:0005524">
    <property type="term" value="F:ATP binding"/>
    <property type="evidence" value="ECO:0007669"/>
    <property type="project" value="UniProtKB-UniRule"/>
</dbReference>
<dbReference type="GO" id="GO:0006909">
    <property type="term" value="P:phagocytosis"/>
    <property type="evidence" value="ECO:0007669"/>
    <property type="project" value="TreeGrafter"/>
</dbReference>
<keyword evidence="14" id="KW-0472">Membrane</keyword>
<comment type="subcellular location">
    <subcellularLocation>
        <location evidence="1">Membrane</location>
        <topology evidence="1">Single-pass type I membrane protein</topology>
    </subcellularLocation>
</comment>
<dbReference type="SMART" id="SM00219">
    <property type="entry name" value="TyrKc"/>
    <property type="match status" value="1"/>
</dbReference>
<evidence type="ECO:0000256" key="15">
    <source>
        <dbReference type="ARBA" id="ARBA00023137"/>
    </source>
</evidence>
<dbReference type="PANTHER" id="PTHR24416:SF564">
    <property type="entry name" value="MACROPHAGE-STIMULATING PROTEIN RECEPTOR"/>
    <property type="match status" value="1"/>
</dbReference>
<dbReference type="InterPro" id="IPR013783">
    <property type="entry name" value="Ig-like_fold"/>
</dbReference>
<dbReference type="SUPFAM" id="SSF103575">
    <property type="entry name" value="Plexin repeat"/>
    <property type="match status" value="1"/>
</dbReference>
<dbReference type="Gene3D" id="1.10.510.10">
    <property type="entry name" value="Transferase(Phosphotransferase) domain 1"/>
    <property type="match status" value="1"/>
</dbReference>
<dbReference type="Proteomes" id="UP000233060">
    <property type="component" value="Unassembled WGS sequence"/>
</dbReference>
<evidence type="ECO:0000256" key="22">
    <source>
        <dbReference type="SAM" id="MobiDB-lite"/>
    </source>
</evidence>
<keyword evidence="5" id="KW-0808">Transferase</keyword>
<keyword evidence="10" id="KW-0418">Kinase</keyword>
<evidence type="ECO:0000256" key="10">
    <source>
        <dbReference type="ARBA" id="ARBA00022777"/>
    </source>
</evidence>
<keyword evidence="12" id="KW-0832">Ubl conjugation</keyword>
<dbReference type="SMART" id="SM00423">
    <property type="entry name" value="PSI"/>
    <property type="match status" value="1"/>
</dbReference>
<dbReference type="GO" id="GO:0043235">
    <property type="term" value="C:receptor complex"/>
    <property type="evidence" value="ECO:0007669"/>
    <property type="project" value="TreeGrafter"/>
</dbReference>
<dbReference type="PRINTS" id="PR00109">
    <property type="entry name" value="TYRKINASE"/>
</dbReference>
<dbReference type="InterPro" id="IPR008266">
    <property type="entry name" value="Tyr_kinase_AS"/>
</dbReference>
<evidence type="ECO:0000313" key="27">
    <source>
        <dbReference type="Proteomes" id="UP000233060"/>
    </source>
</evidence>
<feature type="region of interest" description="Disordered" evidence="22">
    <location>
        <begin position="1281"/>
        <end position="1316"/>
    </location>
</feature>
<comment type="similarity">
    <text evidence="2">Belongs to the plexin family.</text>
</comment>
<dbReference type="SMART" id="SM00630">
    <property type="entry name" value="Sema"/>
    <property type="match status" value="1"/>
</dbReference>
<dbReference type="InterPro" id="IPR050122">
    <property type="entry name" value="RTK"/>
</dbReference>
<dbReference type="InterPro" id="IPR014756">
    <property type="entry name" value="Ig_E-set"/>
</dbReference>
<dbReference type="PROSITE" id="PS50011">
    <property type="entry name" value="PROTEIN_KINASE_DOM"/>
    <property type="match status" value="1"/>
</dbReference>
<evidence type="ECO:0000313" key="26">
    <source>
        <dbReference type="Ensembl" id="ENSCATP00000004400.1"/>
    </source>
</evidence>
<comment type="caution">
    <text evidence="20">Lacks conserved residue(s) required for the propagation of feature annotation.</text>
</comment>